<dbReference type="Proteomes" id="UP000054097">
    <property type="component" value="Unassembled WGS sequence"/>
</dbReference>
<dbReference type="PANTHER" id="PTHR22847">
    <property type="entry name" value="WD40 REPEAT PROTEIN"/>
    <property type="match status" value="1"/>
</dbReference>
<dbReference type="Gene3D" id="2.130.10.10">
    <property type="entry name" value="YVTN repeat-like/Quinoprotein amine dehydrogenase"/>
    <property type="match status" value="1"/>
</dbReference>
<keyword evidence="1 3" id="KW-0853">WD repeat</keyword>
<reference evidence="4 5" key="1">
    <citation type="submission" date="2014-04" db="EMBL/GenBank/DDBJ databases">
        <authorList>
            <consortium name="DOE Joint Genome Institute"/>
            <person name="Kuo A."/>
            <person name="Zuccaro A."/>
            <person name="Kohler A."/>
            <person name="Nagy L.G."/>
            <person name="Floudas D."/>
            <person name="Copeland A."/>
            <person name="Barry K.W."/>
            <person name="Cichocki N."/>
            <person name="Veneault-Fourrey C."/>
            <person name="LaButti K."/>
            <person name="Lindquist E.A."/>
            <person name="Lipzen A."/>
            <person name="Lundell T."/>
            <person name="Morin E."/>
            <person name="Murat C."/>
            <person name="Sun H."/>
            <person name="Tunlid A."/>
            <person name="Henrissat B."/>
            <person name="Grigoriev I.V."/>
            <person name="Hibbett D.S."/>
            <person name="Martin F."/>
            <person name="Nordberg H.P."/>
            <person name="Cantor M.N."/>
            <person name="Hua S.X."/>
        </authorList>
    </citation>
    <scope>NUCLEOTIDE SEQUENCE [LARGE SCALE GENOMIC DNA]</scope>
    <source>
        <strain evidence="4 5">MAFF 305830</strain>
    </source>
</reference>
<proteinExistence type="predicted"/>
<organism evidence="4 5">
    <name type="scientific">Serendipita vermifera MAFF 305830</name>
    <dbReference type="NCBI Taxonomy" id="933852"/>
    <lineage>
        <taxon>Eukaryota</taxon>
        <taxon>Fungi</taxon>
        <taxon>Dikarya</taxon>
        <taxon>Basidiomycota</taxon>
        <taxon>Agaricomycotina</taxon>
        <taxon>Agaricomycetes</taxon>
        <taxon>Sebacinales</taxon>
        <taxon>Serendipitaceae</taxon>
        <taxon>Serendipita</taxon>
    </lineage>
</organism>
<name>A0A0C3AUY7_SERVB</name>
<evidence type="ECO:0000313" key="5">
    <source>
        <dbReference type="Proteomes" id="UP000054097"/>
    </source>
</evidence>
<dbReference type="OrthoDB" id="2615105at2759"/>
<dbReference type="PROSITE" id="PS50294">
    <property type="entry name" value="WD_REPEATS_REGION"/>
    <property type="match status" value="1"/>
</dbReference>
<dbReference type="EMBL" id="KN824293">
    <property type="protein sequence ID" value="KIM28375.1"/>
    <property type="molecule type" value="Genomic_DNA"/>
</dbReference>
<dbReference type="PANTHER" id="PTHR22847:SF637">
    <property type="entry name" value="WD REPEAT DOMAIN 5B"/>
    <property type="match status" value="1"/>
</dbReference>
<sequence length="134" mass="14688">TVRVWDAETGQAVGAPFQGHSDPVTSVAFSPDGKRIVSGSDDNTVQTWNHKNVEPDHVSRSVKSENGWILDSRSQRLFWVPPHILPGLATGGAFFIIGPLLTTTVDLSNFVYGESWIQCKKPKETDDQVLGIDN</sequence>
<dbReference type="STRING" id="933852.A0A0C3AUY7"/>
<dbReference type="GO" id="GO:1990234">
    <property type="term" value="C:transferase complex"/>
    <property type="evidence" value="ECO:0007669"/>
    <property type="project" value="UniProtKB-ARBA"/>
</dbReference>
<dbReference type="AlphaFoldDB" id="A0A0C3AUY7"/>
<feature type="non-terminal residue" evidence="4">
    <location>
        <position position="1"/>
    </location>
</feature>
<evidence type="ECO:0000256" key="3">
    <source>
        <dbReference type="PROSITE-ProRule" id="PRU00221"/>
    </source>
</evidence>
<feature type="repeat" description="WD" evidence="3">
    <location>
        <begin position="17"/>
        <end position="49"/>
    </location>
</feature>
<dbReference type="PROSITE" id="PS50082">
    <property type="entry name" value="WD_REPEATS_2"/>
    <property type="match status" value="1"/>
</dbReference>
<evidence type="ECO:0000256" key="2">
    <source>
        <dbReference type="ARBA" id="ARBA00022737"/>
    </source>
</evidence>
<dbReference type="HOGENOM" id="CLU_000288_57_19_1"/>
<evidence type="ECO:0000256" key="1">
    <source>
        <dbReference type="ARBA" id="ARBA00022574"/>
    </source>
</evidence>
<protein>
    <submittedName>
        <fullName evidence="4">Uncharacterized protein</fullName>
    </submittedName>
</protein>
<dbReference type="InterPro" id="IPR036322">
    <property type="entry name" value="WD40_repeat_dom_sf"/>
</dbReference>
<accession>A0A0C3AUY7</accession>
<keyword evidence="5" id="KW-1185">Reference proteome</keyword>
<dbReference type="InterPro" id="IPR001680">
    <property type="entry name" value="WD40_rpt"/>
</dbReference>
<dbReference type="Pfam" id="PF00400">
    <property type="entry name" value="WD40"/>
    <property type="match status" value="1"/>
</dbReference>
<keyword evidence="2" id="KW-0677">Repeat</keyword>
<dbReference type="SUPFAM" id="SSF50978">
    <property type="entry name" value="WD40 repeat-like"/>
    <property type="match status" value="1"/>
</dbReference>
<dbReference type="InterPro" id="IPR015943">
    <property type="entry name" value="WD40/YVTN_repeat-like_dom_sf"/>
</dbReference>
<reference evidence="5" key="2">
    <citation type="submission" date="2015-01" db="EMBL/GenBank/DDBJ databases">
        <title>Evolutionary Origins and Diversification of the Mycorrhizal Mutualists.</title>
        <authorList>
            <consortium name="DOE Joint Genome Institute"/>
            <consortium name="Mycorrhizal Genomics Consortium"/>
            <person name="Kohler A."/>
            <person name="Kuo A."/>
            <person name="Nagy L.G."/>
            <person name="Floudas D."/>
            <person name="Copeland A."/>
            <person name="Barry K.W."/>
            <person name="Cichocki N."/>
            <person name="Veneault-Fourrey C."/>
            <person name="LaButti K."/>
            <person name="Lindquist E.A."/>
            <person name="Lipzen A."/>
            <person name="Lundell T."/>
            <person name="Morin E."/>
            <person name="Murat C."/>
            <person name="Riley R."/>
            <person name="Ohm R."/>
            <person name="Sun H."/>
            <person name="Tunlid A."/>
            <person name="Henrissat B."/>
            <person name="Grigoriev I.V."/>
            <person name="Hibbett D.S."/>
            <person name="Martin F."/>
        </authorList>
    </citation>
    <scope>NUCLEOTIDE SEQUENCE [LARGE SCALE GENOMIC DNA]</scope>
    <source>
        <strain evidence="5">MAFF 305830</strain>
    </source>
</reference>
<dbReference type="SMART" id="SM00320">
    <property type="entry name" value="WD40"/>
    <property type="match status" value="1"/>
</dbReference>
<gene>
    <name evidence="4" type="ORF">M408DRAFT_23765</name>
</gene>
<evidence type="ECO:0000313" key="4">
    <source>
        <dbReference type="EMBL" id="KIM28375.1"/>
    </source>
</evidence>